<evidence type="ECO:0000256" key="6">
    <source>
        <dbReference type="ARBA" id="ARBA00023136"/>
    </source>
</evidence>
<reference evidence="8 9" key="1">
    <citation type="submission" date="2019-05" db="EMBL/GenBank/DDBJ databases">
        <authorList>
            <person name="Pankratov T."/>
            <person name="Grouzdev D."/>
        </authorList>
    </citation>
    <scope>NUCLEOTIDE SEQUENCE [LARGE SCALE GENOMIC DNA]</scope>
    <source>
        <strain evidence="8 9">KEBCLARHB70R</strain>
    </source>
</reference>
<dbReference type="PANTHER" id="PTHR36838">
    <property type="entry name" value="AUXIN EFFLUX CARRIER FAMILY PROTEIN"/>
    <property type="match status" value="1"/>
</dbReference>
<keyword evidence="5 7" id="KW-1133">Transmembrane helix</keyword>
<keyword evidence="9" id="KW-1185">Reference proteome</keyword>
<proteinExistence type="predicted"/>
<evidence type="ECO:0000256" key="3">
    <source>
        <dbReference type="ARBA" id="ARBA00022475"/>
    </source>
</evidence>
<dbReference type="GO" id="GO:0016020">
    <property type="term" value="C:membrane"/>
    <property type="evidence" value="ECO:0007669"/>
    <property type="project" value="UniProtKB-SubCell"/>
</dbReference>
<protein>
    <submittedName>
        <fullName evidence="8">AEC family transporter</fullName>
    </submittedName>
</protein>
<keyword evidence="4 7" id="KW-0812">Transmembrane</keyword>
<dbReference type="InterPro" id="IPR004776">
    <property type="entry name" value="Mem_transp_PIN-like"/>
</dbReference>
<keyword evidence="3" id="KW-1003">Cell membrane</keyword>
<gene>
    <name evidence="8" type="ORF">FE263_10475</name>
</gene>
<accession>A0A5R9J6J7</accession>
<dbReference type="AlphaFoldDB" id="A0A5R9J6J7"/>
<evidence type="ECO:0000256" key="2">
    <source>
        <dbReference type="ARBA" id="ARBA00022448"/>
    </source>
</evidence>
<dbReference type="Proteomes" id="UP000305654">
    <property type="component" value="Unassembled WGS sequence"/>
</dbReference>
<feature type="transmembrane region" description="Helical" evidence="7">
    <location>
        <begin position="301"/>
        <end position="322"/>
    </location>
</feature>
<feature type="transmembrane region" description="Helical" evidence="7">
    <location>
        <begin position="65"/>
        <end position="83"/>
    </location>
</feature>
<evidence type="ECO:0000256" key="7">
    <source>
        <dbReference type="SAM" id="Phobius"/>
    </source>
</evidence>
<sequence>MELVLSAVLPIFGLILAGYVCGRRNTLGDGATDSLNRFVVYLALPALLFLGAAHVNRATAGPPGFLVAFSAAMMASFALSFALERRAGHRVADSAIAGLGGGYANTGFMGIPLCLALFGPAGLQPALMASLPNISGLFAVALVLIEFDLQSAPGLGRTLLKVAGALARNPLVVAPLAGFALDLSGLGMPPAVLHFMTLLGDAASPCALVTIGLFLSHRPDPAHVPGDQPAELRSIVRQVATKLLVQPGVTWLCLLALERWQGVAMPTVWSASAILIAALPTGTGPFMLAKLYDREAASISRVILVSTILSVVSITLLVAGLVPGPATR</sequence>
<feature type="transmembrane region" description="Helical" evidence="7">
    <location>
        <begin position="34"/>
        <end position="53"/>
    </location>
</feature>
<name>A0A5R9J6J7_9PROT</name>
<feature type="transmembrane region" description="Helical" evidence="7">
    <location>
        <begin position="159"/>
        <end position="181"/>
    </location>
</feature>
<feature type="transmembrane region" description="Helical" evidence="7">
    <location>
        <begin position="269"/>
        <end position="289"/>
    </location>
</feature>
<dbReference type="Pfam" id="PF03547">
    <property type="entry name" value="Mem_trans"/>
    <property type="match status" value="1"/>
</dbReference>
<evidence type="ECO:0000313" key="8">
    <source>
        <dbReference type="EMBL" id="TLU72483.1"/>
    </source>
</evidence>
<dbReference type="EMBL" id="VCDI01000003">
    <property type="protein sequence ID" value="TLU72483.1"/>
    <property type="molecule type" value="Genomic_DNA"/>
</dbReference>
<keyword evidence="2" id="KW-0813">Transport</keyword>
<feature type="transmembrane region" description="Helical" evidence="7">
    <location>
        <begin position="125"/>
        <end position="147"/>
    </location>
</feature>
<feature type="transmembrane region" description="Helical" evidence="7">
    <location>
        <begin position="95"/>
        <end position="119"/>
    </location>
</feature>
<evidence type="ECO:0000313" key="9">
    <source>
        <dbReference type="Proteomes" id="UP000305654"/>
    </source>
</evidence>
<evidence type="ECO:0000256" key="5">
    <source>
        <dbReference type="ARBA" id="ARBA00022989"/>
    </source>
</evidence>
<evidence type="ECO:0000256" key="4">
    <source>
        <dbReference type="ARBA" id="ARBA00022692"/>
    </source>
</evidence>
<dbReference type="GO" id="GO:0055085">
    <property type="term" value="P:transmembrane transport"/>
    <property type="evidence" value="ECO:0007669"/>
    <property type="project" value="InterPro"/>
</dbReference>
<dbReference type="PANTHER" id="PTHR36838:SF3">
    <property type="entry name" value="TRANSPORTER AUXIN EFFLUX CARRIER EC FAMILY"/>
    <property type="match status" value="1"/>
</dbReference>
<feature type="transmembrane region" description="Helical" evidence="7">
    <location>
        <begin position="6"/>
        <end position="22"/>
    </location>
</feature>
<dbReference type="OrthoDB" id="9810457at2"/>
<organism evidence="8 9">
    <name type="scientific">Lichenicoccus roseus</name>
    <dbReference type="NCBI Taxonomy" id="2683649"/>
    <lineage>
        <taxon>Bacteria</taxon>
        <taxon>Pseudomonadati</taxon>
        <taxon>Pseudomonadota</taxon>
        <taxon>Alphaproteobacteria</taxon>
        <taxon>Acetobacterales</taxon>
        <taxon>Acetobacteraceae</taxon>
        <taxon>Lichenicoccus</taxon>
    </lineage>
</organism>
<dbReference type="RefSeq" id="WP_138325945.1">
    <property type="nucleotide sequence ID" value="NZ_VCDI01000003.1"/>
</dbReference>
<comment type="caution">
    <text evidence="8">The sequence shown here is derived from an EMBL/GenBank/DDBJ whole genome shotgun (WGS) entry which is preliminary data.</text>
</comment>
<comment type="subcellular location">
    <subcellularLocation>
        <location evidence="1">Membrane</location>
        <topology evidence="1">Multi-pass membrane protein</topology>
    </subcellularLocation>
</comment>
<evidence type="ECO:0000256" key="1">
    <source>
        <dbReference type="ARBA" id="ARBA00004141"/>
    </source>
</evidence>
<keyword evidence="6 7" id="KW-0472">Membrane</keyword>